<dbReference type="Proteomes" id="UP000011770">
    <property type="component" value="Unassembled WGS sequence"/>
</dbReference>
<gene>
    <name evidence="1" type="ORF">LEP1GSC188_3342</name>
</gene>
<name>M3G819_9LEPT</name>
<reference evidence="1 2" key="1">
    <citation type="submission" date="2013-01" db="EMBL/GenBank/DDBJ databases">
        <authorList>
            <person name="Harkins D.M."/>
            <person name="Durkin A.S."/>
            <person name="Brinkac L.M."/>
            <person name="Haft D.H."/>
            <person name="Selengut J.D."/>
            <person name="Sanka R."/>
            <person name="DePew J."/>
            <person name="Purushe J."/>
            <person name="Tulsiani S.M."/>
            <person name="Graham G.C."/>
            <person name="Burns M.-A."/>
            <person name="Dohnt M.F."/>
            <person name="Smythe L.D."/>
            <person name="McKay D.B."/>
            <person name="Craig S.B."/>
            <person name="Vinetz J.M."/>
            <person name="Sutton G.G."/>
            <person name="Nierman W.C."/>
            <person name="Fouts D.E."/>
        </authorList>
    </citation>
    <scope>NUCLEOTIDE SEQUENCE [LARGE SCALE GENOMIC DNA]</scope>
    <source>
        <strain evidence="1 2">LT2116</strain>
    </source>
</reference>
<evidence type="ECO:0000313" key="2">
    <source>
        <dbReference type="Proteomes" id="UP000011770"/>
    </source>
</evidence>
<sequence>MPEKIGQAAQASKKNKLNARKRIEVSLKKNRVFLSLDLLIFSVIAITL</sequence>
<accession>M3G819</accession>
<protein>
    <submittedName>
        <fullName evidence="1">Uncharacterized protein</fullName>
    </submittedName>
</protein>
<evidence type="ECO:0000313" key="1">
    <source>
        <dbReference type="EMBL" id="EMF82134.1"/>
    </source>
</evidence>
<proteinExistence type="predicted"/>
<dbReference type="EMBL" id="AHOR02000026">
    <property type="protein sequence ID" value="EMF82134.1"/>
    <property type="molecule type" value="Genomic_DNA"/>
</dbReference>
<organism evidence="1 2">
    <name type="scientific">Leptospira weilii serovar Topaz str. LT2116</name>
    <dbReference type="NCBI Taxonomy" id="1088540"/>
    <lineage>
        <taxon>Bacteria</taxon>
        <taxon>Pseudomonadati</taxon>
        <taxon>Spirochaetota</taxon>
        <taxon>Spirochaetia</taxon>
        <taxon>Leptospirales</taxon>
        <taxon>Leptospiraceae</taxon>
        <taxon>Leptospira</taxon>
    </lineage>
</organism>
<comment type="caution">
    <text evidence="1">The sequence shown here is derived from an EMBL/GenBank/DDBJ whole genome shotgun (WGS) entry which is preliminary data.</text>
</comment>
<dbReference type="AlphaFoldDB" id="M3G819"/>